<sequence length="68" mass="7677">MTYLLTFVVFMILILGMAIGVLFHRRSIQGSCGGLSSIGVERACNCKDVCENQEKTLYQIQEPNHDQR</sequence>
<dbReference type="InterPro" id="IPR007495">
    <property type="entry name" value="NqrM"/>
</dbReference>
<name>A0ABU4IZK3_9VIBR</name>
<dbReference type="Proteomes" id="UP001279860">
    <property type="component" value="Unassembled WGS sequence"/>
</dbReference>
<accession>A0ABU4IZK3</accession>
<comment type="caution">
    <text evidence="1">The sequence shown here is derived from an EMBL/GenBank/DDBJ whole genome shotgun (WGS) entry which is preliminary data.</text>
</comment>
<reference evidence="1 2" key="1">
    <citation type="submission" date="2023-11" db="EMBL/GenBank/DDBJ databases">
        <title>Plant-associative lifestyle of Vibrio porteresiae and its evolutionary dynamics.</title>
        <authorList>
            <person name="Rameshkumar N."/>
            <person name="Kirti K."/>
        </authorList>
    </citation>
    <scope>NUCLEOTIDE SEQUENCE [LARGE SCALE GENOMIC DNA]</scope>
    <source>
        <strain evidence="1 2">MSSRF7</strain>
    </source>
</reference>
<dbReference type="PANTHER" id="PTHR40691:SF3">
    <property type="entry name" value="(NA+)-NQR MATURATION NQRM"/>
    <property type="match status" value="1"/>
</dbReference>
<dbReference type="PANTHER" id="PTHR40691">
    <property type="entry name" value="(NA+)-NQR MATURATION NQRM"/>
    <property type="match status" value="1"/>
</dbReference>
<proteinExistence type="predicted"/>
<dbReference type="EMBL" id="JAWRCP010000002">
    <property type="protein sequence ID" value="MDW6094343.1"/>
    <property type="molecule type" value="Genomic_DNA"/>
</dbReference>
<keyword evidence="2" id="KW-1185">Reference proteome</keyword>
<evidence type="ECO:0000313" key="1">
    <source>
        <dbReference type="EMBL" id="MDW6094343.1"/>
    </source>
</evidence>
<evidence type="ECO:0000313" key="2">
    <source>
        <dbReference type="Proteomes" id="UP001279860"/>
    </source>
</evidence>
<protein>
    <submittedName>
        <fullName evidence="1">(Na+)-NQR maturation NqrM</fullName>
    </submittedName>
</protein>
<gene>
    <name evidence="1" type="primary">nqrM</name>
    <name evidence="1" type="ORF">SBX64_17525</name>
</gene>
<organism evidence="1 2">
    <name type="scientific">Vibrio rhizosphaerae</name>
    <dbReference type="NCBI Taxonomy" id="398736"/>
    <lineage>
        <taxon>Bacteria</taxon>
        <taxon>Pseudomonadati</taxon>
        <taxon>Pseudomonadota</taxon>
        <taxon>Gammaproteobacteria</taxon>
        <taxon>Vibrionales</taxon>
        <taxon>Vibrionaceae</taxon>
        <taxon>Vibrio</taxon>
    </lineage>
</organism>
<dbReference type="Pfam" id="PF04400">
    <property type="entry name" value="NqrM"/>
    <property type="match status" value="1"/>
</dbReference>